<evidence type="ECO:0000256" key="7">
    <source>
        <dbReference type="ARBA" id="ARBA00022777"/>
    </source>
</evidence>
<comment type="function">
    <text evidence="10">Catalyzes the transfer of pyrophosphate from adenosine triphosphate (ATP) to 6-hydroxymethyl-7,8-dihydropterin, an enzymatic step in folate biosynthesis pathway.</text>
</comment>
<accession>A0A8J2Y4U6</accession>
<dbReference type="EMBL" id="BMGH01000001">
    <property type="protein sequence ID" value="GGD02847.1"/>
    <property type="molecule type" value="Genomic_DNA"/>
</dbReference>
<dbReference type="InterPro" id="IPR035907">
    <property type="entry name" value="Hppk_sf"/>
</dbReference>
<dbReference type="Proteomes" id="UP000613582">
    <property type="component" value="Unassembled WGS sequence"/>
</dbReference>
<dbReference type="UniPathway" id="UPA00077">
    <property type="reaction ID" value="UER00155"/>
</dbReference>
<sequence>MIIIALGSNKSFCGQPPGEIIVKAMNALADFGTGQKRSGLYLSPAWPDPSEPPYVNAVTAFDQSHHTPEEMLAALHTIEDGFGRERAYRQNPSLRYAPRTLDLDLIAFHGERRANGPNGLHLPHPALSRRDFVLLPLQDIVPSWQHPESSLSVDEMISALPQVTATRI</sequence>
<comment type="pathway">
    <text evidence="1">Cofactor biosynthesis; tetrahydrofolate biosynthesis; 2-amino-4-hydroxy-6-hydroxymethyl-7,8-dihydropteridine diphosphate from 7,8-dihydroneopterin triphosphate: step 4/4.</text>
</comment>
<dbReference type="GO" id="GO:0016301">
    <property type="term" value="F:kinase activity"/>
    <property type="evidence" value="ECO:0007669"/>
    <property type="project" value="UniProtKB-KW"/>
</dbReference>
<feature type="domain" description="7,8-dihydro-6-hydroxymethylpterin-pyrophosphokinase" evidence="13">
    <location>
        <begin position="95"/>
        <end position="106"/>
    </location>
</feature>
<dbReference type="PANTHER" id="PTHR43071">
    <property type="entry name" value="2-AMINO-4-HYDROXY-6-HYDROXYMETHYLDIHYDROPTERIDINE PYROPHOSPHOKINASE"/>
    <property type="match status" value="1"/>
</dbReference>
<dbReference type="PANTHER" id="PTHR43071:SF1">
    <property type="entry name" value="2-AMINO-4-HYDROXY-6-HYDROXYMETHYLDIHYDROPTERIDINE PYROPHOSPHOKINASE"/>
    <property type="match status" value="1"/>
</dbReference>
<gene>
    <name evidence="14" type="primary">FolK</name>
    <name evidence="14" type="ORF">GCM10011342_09800</name>
</gene>
<dbReference type="CDD" id="cd00483">
    <property type="entry name" value="HPPK"/>
    <property type="match status" value="1"/>
</dbReference>
<evidence type="ECO:0000256" key="4">
    <source>
        <dbReference type="ARBA" id="ARBA00016218"/>
    </source>
</evidence>
<protein>
    <recommendedName>
        <fullName evidence="4">2-amino-4-hydroxy-6-hydroxymethyldihydropteridine pyrophosphokinase</fullName>
        <ecNumber evidence="3">2.7.6.3</ecNumber>
    </recommendedName>
    <alternativeName>
        <fullName evidence="11">6-hydroxymethyl-7,8-dihydropterin pyrophosphokinase</fullName>
    </alternativeName>
    <alternativeName>
        <fullName evidence="12">7,8-dihydro-6-hydroxymethylpterin-pyrophosphokinase</fullName>
    </alternativeName>
</protein>
<keyword evidence="15" id="KW-1185">Reference proteome</keyword>
<evidence type="ECO:0000313" key="15">
    <source>
        <dbReference type="Proteomes" id="UP000613582"/>
    </source>
</evidence>
<keyword evidence="7" id="KW-0418">Kinase</keyword>
<dbReference type="AlphaFoldDB" id="A0A8J2Y4U6"/>
<evidence type="ECO:0000256" key="9">
    <source>
        <dbReference type="ARBA" id="ARBA00022909"/>
    </source>
</evidence>
<evidence type="ECO:0000256" key="12">
    <source>
        <dbReference type="ARBA" id="ARBA00033413"/>
    </source>
</evidence>
<evidence type="ECO:0000313" key="14">
    <source>
        <dbReference type="EMBL" id="GGD02847.1"/>
    </source>
</evidence>
<evidence type="ECO:0000256" key="3">
    <source>
        <dbReference type="ARBA" id="ARBA00013253"/>
    </source>
</evidence>
<keyword evidence="9" id="KW-0289">Folate biosynthesis</keyword>
<keyword evidence="6" id="KW-0547">Nucleotide-binding</keyword>
<evidence type="ECO:0000259" key="13">
    <source>
        <dbReference type="PROSITE" id="PS00794"/>
    </source>
</evidence>
<dbReference type="PROSITE" id="PS00794">
    <property type="entry name" value="HPPK"/>
    <property type="match status" value="1"/>
</dbReference>
<dbReference type="SUPFAM" id="SSF55083">
    <property type="entry name" value="6-hydroxymethyl-7,8-dihydropterin pyrophosphokinase, HPPK"/>
    <property type="match status" value="1"/>
</dbReference>
<dbReference type="Gene3D" id="3.30.70.560">
    <property type="entry name" value="7,8-Dihydro-6-hydroxymethylpterin-pyrophosphokinase HPPK"/>
    <property type="match status" value="1"/>
</dbReference>
<dbReference type="RefSeq" id="WP_188481201.1">
    <property type="nucleotide sequence ID" value="NZ_BMGH01000001.1"/>
</dbReference>
<comment type="similarity">
    <text evidence="2">Belongs to the HPPK family.</text>
</comment>
<evidence type="ECO:0000256" key="6">
    <source>
        <dbReference type="ARBA" id="ARBA00022741"/>
    </source>
</evidence>
<evidence type="ECO:0000256" key="5">
    <source>
        <dbReference type="ARBA" id="ARBA00022679"/>
    </source>
</evidence>
<reference evidence="14" key="1">
    <citation type="journal article" date="2014" name="Int. J. Syst. Evol. Microbiol.">
        <title>Complete genome sequence of Corynebacterium casei LMG S-19264T (=DSM 44701T), isolated from a smear-ripened cheese.</title>
        <authorList>
            <consortium name="US DOE Joint Genome Institute (JGI-PGF)"/>
            <person name="Walter F."/>
            <person name="Albersmeier A."/>
            <person name="Kalinowski J."/>
            <person name="Ruckert C."/>
        </authorList>
    </citation>
    <scope>NUCLEOTIDE SEQUENCE</scope>
    <source>
        <strain evidence="14">CGMCC 1.12921</strain>
    </source>
</reference>
<evidence type="ECO:0000256" key="8">
    <source>
        <dbReference type="ARBA" id="ARBA00022840"/>
    </source>
</evidence>
<comment type="caution">
    <text evidence="14">The sequence shown here is derived from an EMBL/GenBank/DDBJ whole genome shotgun (WGS) entry which is preliminary data.</text>
</comment>
<dbReference type="Pfam" id="PF01288">
    <property type="entry name" value="HPPK"/>
    <property type="match status" value="1"/>
</dbReference>
<evidence type="ECO:0000256" key="1">
    <source>
        <dbReference type="ARBA" id="ARBA00005051"/>
    </source>
</evidence>
<reference evidence="14" key="2">
    <citation type="submission" date="2020-09" db="EMBL/GenBank/DDBJ databases">
        <authorList>
            <person name="Sun Q."/>
            <person name="Zhou Y."/>
        </authorList>
    </citation>
    <scope>NUCLEOTIDE SEQUENCE</scope>
    <source>
        <strain evidence="14">CGMCC 1.12921</strain>
    </source>
</reference>
<organism evidence="14 15">
    <name type="scientific">Aquisalinus flavus</name>
    <dbReference type="NCBI Taxonomy" id="1526572"/>
    <lineage>
        <taxon>Bacteria</taxon>
        <taxon>Pseudomonadati</taxon>
        <taxon>Pseudomonadota</taxon>
        <taxon>Alphaproteobacteria</taxon>
        <taxon>Parvularculales</taxon>
        <taxon>Parvularculaceae</taxon>
        <taxon>Aquisalinus</taxon>
    </lineage>
</organism>
<dbReference type="InterPro" id="IPR000550">
    <property type="entry name" value="Hppk"/>
</dbReference>
<evidence type="ECO:0000256" key="10">
    <source>
        <dbReference type="ARBA" id="ARBA00029409"/>
    </source>
</evidence>
<dbReference type="GO" id="GO:0046656">
    <property type="term" value="P:folic acid biosynthetic process"/>
    <property type="evidence" value="ECO:0007669"/>
    <property type="project" value="UniProtKB-KW"/>
</dbReference>
<name>A0A8J2Y4U6_9PROT</name>
<dbReference type="EC" id="2.7.6.3" evidence="3"/>
<keyword evidence="5" id="KW-0808">Transferase</keyword>
<dbReference type="GO" id="GO:0003848">
    <property type="term" value="F:2-amino-4-hydroxy-6-hydroxymethyldihydropteridine diphosphokinase activity"/>
    <property type="evidence" value="ECO:0007669"/>
    <property type="project" value="UniProtKB-EC"/>
</dbReference>
<proteinExistence type="inferred from homology"/>
<dbReference type="NCBIfam" id="TIGR01498">
    <property type="entry name" value="folK"/>
    <property type="match status" value="1"/>
</dbReference>
<evidence type="ECO:0000256" key="2">
    <source>
        <dbReference type="ARBA" id="ARBA00005810"/>
    </source>
</evidence>
<dbReference type="GO" id="GO:0005524">
    <property type="term" value="F:ATP binding"/>
    <property type="evidence" value="ECO:0007669"/>
    <property type="project" value="UniProtKB-KW"/>
</dbReference>
<keyword evidence="8" id="KW-0067">ATP-binding</keyword>
<dbReference type="GO" id="GO:0046654">
    <property type="term" value="P:tetrahydrofolate biosynthetic process"/>
    <property type="evidence" value="ECO:0007669"/>
    <property type="project" value="UniProtKB-UniPathway"/>
</dbReference>
<evidence type="ECO:0000256" key="11">
    <source>
        <dbReference type="ARBA" id="ARBA00029766"/>
    </source>
</evidence>